<keyword evidence="3" id="KW-1185">Reference proteome</keyword>
<sequence>MNPQALDALRDIHLPPEPAWWAMPEVWVLASVVIAVAAWLLFRRVRYRRLRHALRALSVLEAAHARDNDAVHLARGLSQLLRRYAAGCFPQAGVEGLTGSAWLAFLDAHGGGNTFTAGAGTVLESLPYRASGSADTRALVEAVRQWLRENPR</sequence>
<dbReference type="RefSeq" id="WP_088709493.1">
    <property type="nucleotide sequence ID" value="NZ_LSTO01000001.1"/>
</dbReference>
<dbReference type="OrthoDB" id="5406089at2"/>
<feature type="transmembrane region" description="Helical" evidence="1">
    <location>
        <begin position="20"/>
        <end position="42"/>
    </location>
</feature>
<evidence type="ECO:0008006" key="4">
    <source>
        <dbReference type="Google" id="ProtNLM"/>
    </source>
</evidence>
<proteinExistence type="predicted"/>
<keyword evidence="1" id="KW-1133">Transmembrane helix</keyword>
<organism evidence="2 3">
    <name type="scientific">Noviherbaspirillum denitrificans</name>
    <dbReference type="NCBI Taxonomy" id="1968433"/>
    <lineage>
        <taxon>Bacteria</taxon>
        <taxon>Pseudomonadati</taxon>
        <taxon>Pseudomonadota</taxon>
        <taxon>Betaproteobacteria</taxon>
        <taxon>Burkholderiales</taxon>
        <taxon>Oxalobacteraceae</taxon>
        <taxon>Noviherbaspirillum</taxon>
    </lineage>
</organism>
<accession>A0A254TJ76</accession>
<evidence type="ECO:0000313" key="2">
    <source>
        <dbReference type="EMBL" id="OWW22681.1"/>
    </source>
</evidence>
<dbReference type="Proteomes" id="UP000197535">
    <property type="component" value="Unassembled WGS sequence"/>
</dbReference>
<name>A0A254TJ76_9BURK</name>
<dbReference type="EMBL" id="LSTO01000001">
    <property type="protein sequence ID" value="OWW22681.1"/>
    <property type="molecule type" value="Genomic_DNA"/>
</dbReference>
<dbReference type="Pfam" id="PF14316">
    <property type="entry name" value="DUF4381"/>
    <property type="match status" value="1"/>
</dbReference>
<dbReference type="AlphaFoldDB" id="A0A254TJ76"/>
<dbReference type="InterPro" id="IPR025489">
    <property type="entry name" value="DUF4381"/>
</dbReference>
<comment type="caution">
    <text evidence="2">The sequence shown here is derived from an EMBL/GenBank/DDBJ whole genome shotgun (WGS) entry which is preliminary data.</text>
</comment>
<keyword evidence="1" id="KW-0812">Transmembrane</keyword>
<reference evidence="2 3" key="1">
    <citation type="submission" date="2016-02" db="EMBL/GenBank/DDBJ databases">
        <authorList>
            <person name="Wen L."/>
            <person name="He K."/>
            <person name="Yang H."/>
        </authorList>
    </citation>
    <scope>NUCLEOTIDE SEQUENCE [LARGE SCALE GENOMIC DNA]</scope>
    <source>
        <strain evidence="2 3">TSA40</strain>
    </source>
</reference>
<keyword evidence="1" id="KW-0472">Membrane</keyword>
<evidence type="ECO:0000313" key="3">
    <source>
        <dbReference type="Proteomes" id="UP000197535"/>
    </source>
</evidence>
<protein>
    <recommendedName>
        <fullName evidence="4">DUF4381 domain-containing protein</fullName>
    </recommendedName>
</protein>
<gene>
    <name evidence="2" type="ORF">AYR66_27445</name>
</gene>
<evidence type="ECO:0000256" key="1">
    <source>
        <dbReference type="SAM" id="Phobius"/>
    </source>
</evidence>